<dbReference type="SUPFAM" id="SSF51306">
    <property type="entry name" value="LexA/Signal peptidase"/>
    <property type="match status" value="1"/>
</dbReference>
<proteinExistence type="predicted"/>
<evidence type="ECO:0000313" key="2">
    <source>
        <dbReference type="EMBL" id="RCW30837.1"/>
    </source>
</evidence>
<feature type="domain" description="Peptidase S24/S26A/S26B/S26C" evidence="1">
    <location>
        <begin position="4"/>
        <end position="99"/>
    </location>
</feature>
<dbReference type="InterPro" id="IPR015927">
    <property type="entry name" value="Peptidase_S24_S26A/B/C"/>
</dbReference>
<gene>
    <name evidence="2" type="ORF">DFO77_12055</name>
</gene>
<organism evidence="2 3">
    <name type="scientific">Marinilabilia salmonicolor</name>
    <dbReference type="NCBI Taxonomy" id="989"/>
    <lineage>
        <taxon>Bacteria</taxon>
        <taxon>Pseudomonadati</taxon>
        <taxon>Bacteroidota</taxon>
        <taxon>Bacteroidia</taxon>
        <taxon>Marinilabiliales</taxon>
        <taxon>Marinilabiliaceae</taxon>
        <taxon>Marinilabilia</taxon>
    </lineage>
</organism>
<sequence>MTTNIKQYRQWIDQLLDEGRTVQVPVYGMSMFPILMPRDTVQIKRIAFEDMKPGHVLVFEQNGQWVAHRLVKKTTKNQTLITRGDGLPYNDAPVDADRAKGIITKVIKTRSPFAWSINTKIDRFLVWTGPVTGRLFWFAGRVVSWGLQIR</sequence>
<reference evidence="2 3" key="1">
    <citation type="submission" date="2018-07" db="EMBL/GenBank/DDBJ databases">
        <title>Freshwater and sediment microbial communities from various areas in North America, analyzing microbe dynamics in response to fracking.</title>
        <authorList>
            <person name="Lamendella R."/>
        </authorList>
    </citation>
    <scope>NUCLEOTIDE SEQUENCE [LARGE SCALE GENOMIC DNA]</scope>
    <source>
        <strain evidence="2 3">160A</strain>
    </source>
</reference>
<dbReference type="Pfam" id="PF00717">
    <property type="entry name" value="Peptidase_S24"/>
    <property type="match status" value="1"/>
</dbReference>
<dbReference type="Proteomes" id="UP000252733">
    <property type="component" value="Unassembled WGS sequence"/>
</dbReference>
<dbReference type="OrthoDB" id="9795228at2"/>
<protein>
    <submittedName>
        <fullName evidence="2">Signal peptidase I</fullName>
    </submittedName>
</protein>
<dbReference type="STRING" id="1168289.GCA_000259075_00955"/>
<evidence type="ECO:0000259" key="1">
    <source>
        <dbReference type="Pfam" id="PF00717"/>
    </source>
</evidence>
<name>A0A2T0XNY6_9BACT</name>
<dbReference type="RefSeq" id="WP_106152620.1">
    <property type="nucleotide sequence ID" value="NZ_PVTS01000005.1"/>
</dbReference>
<dbReference type="InterPro" id="IPR036286">
    <property type="entry name" value="LexA/Signal_pep-like_sf"/>
</dbReference>
<keyword evidence="3" id="KW-1185">Reference proteome</keyword>
<comment type="caution">
    <text evidence="2">The sequence shown here is derived from an EMBL/GenBank/DDBJ whole genome shotgun (WGS) entry which is preliminary data.</text>
</comment>
<accession>A0A2T0XNY6</accession>
<dbReference type="EMBL" id="QPIZ01000020">
    <property type="protein sequence ID" value="RCW30837.1"/>
    <property type="molecule type" value="Genomic_DNA"/>
</dbReference>
<evidence type="ECO:0000313" key="3">
    <source>
        <dbReference type="Proteomes" id="UP000252733"/>
    </source>
</evidence>
<dbReference type="AlphaFoldDB" id="A0A2T0XNY6"/>